<name>A0ABU2BY65_9ACTN</name>
<dbReference type="RefSeq" id="WP_310303667.1">
    <property type="nucleotide sequence ID" value="NZ_BAAAPS010000003.1"/>
</dbReference>
<evidence type="ECO:0000313" key="1">
    <source>
        <dbReference type="EMBL" id="MDR7363353.1"/>
    </source>
</evidence>
<dbReference type="EMBL" id="JAVDYG010000001">
    <property type="protein sequence ID" value="MDR7363353.1"/>
    <property type="molecule type" value="Genomic_DNA"/>
</dbReference>
<accession>A0ABU2BY65</accession>
<comment type="caution">
    <text evidence="1">The sequence shown here is derived from an EMBL/GenBank/DDBJ whole genome shotgun (WGS) entry which is preliminary data.</text>
</comment>
<gene>
    <name evidence="1" type="ORF">J2S63_002906</name>
</gene>
<reference evidence="1 2" key="1">
    <citation type="submission" date="2023-07" db="EMBL/GenBank/DDBJ databases">
        <title>Sequencing the genomes of 1000 actinobacteria strains.</title>
        <authorList>
            <person name="Klenk H.-P."/>
        </authorList>
    </citation>
    <scope>NUCLEOTIDE SEQUENCE [LARGE SCALE GENOMIC DNA]</scope>
    <source>
        <strain evidence="1 2">DSM 19426</strain>
    </source>
</reference>
<protein>
    <submittedName>
        <fullName evidence="1">Uncharacterized protein</fullName>
    </submittedName>
</protein>
<organism evidence="1 2">
    <name type="scientific">Nocardioides marmoribigeumensis</name>
    <dbReference type="NCBI Taxonomy" id="433649"/>
    <lineage>
        <taxon>Bacteria</taxon>
        <taxon>Bacillati</taxon>
        <taxon>Actinomycetota</taxon>
        <taxon>Actinomycetes</taxon>
        <taxon>Propionibacteriales</taxon>
        <taxon>Nocardioidaceae</taxon>
        <taxon>Nocardioides</taxon>
    </lineage>
</organism>
<sequence>MTTWVTYWSGPTASDAEGGPVDHVASSQFGDAGLSTDDTVYVISYVAGTLHVVTSLRVDCVVSGPVAEQILKRKDLWSAPWHVIAQAESVQEATMAATLTSRQLSQMRFINRDGSTAPPARNKKGQIDPQTFRSTRQIDGSTAAMLEAVLTGSR</sequence>
<proteinExistence type="predicted"/>
<dbReference type="Proteomes" id="UP001183648">
    <property type="component" value="Unassembled WGS sequence"/>
</dbReference>
<keyword evidence="2" id="KW-1185">Reference proteome</keyword>
<evidence type="ECO:0000313" key="2">
    <source>
        <dbReference type="Proteomes" id="UP001183648"/>
    </source>
</evidence>